<organism evidence="2 3">
    <name type="scientific">Lactobacillus selangorensis</name>
    <dbReference type="NCBI Taxonomy" id="81857"/>
    <lineage>
        <taxon>Bacteria</taxon>
        <taxon>Bacillati</taxon>
        <taxon>Bacillota</taxon>
        <taxon>Bacilli</taxon>
        <taxon>Lactobacillales</taxon>
        <taxon>Lactobacillaceae</taxon>
        <taxon>Lactobacillus</taxon>
    </lineage>
</organism>
<sequence length="74" mass="8310">MIVLDAPIQQDKIIDLLNGYNKDDVTFKFEKKQGIKLFFSTNQSDLDAAAEIAKKAIKAESWGSVLYFRAQAAK</sequence>
<evidence type="ECO:0000313" key="1">
    <source>
        <dbReference type="EMBL" id="KRN28162.1"/>
    </source>
</evidence>
<dbReference type="RefSeq" id="WP_057770110.1">
    <property type="nucleotide sequence ID" value="NZ_JQAT01000004.1"/>
</dbReference>
<dbReference type="Proteomes" id="UP000051751">
    <property type="component" value="Unassembled WGS sequence"/>
</dbReference>
<evidence type="ECO:0000313" key="2">
    <source>
        <dbReference type="EMBL" id="KRN30962.1"/>
    </source>
</evidence>
<reference evidence="3 4" key="1">
    <citation type="journal article" date="2015" name="Genome Announc.">
        <title>Expanding the biotechnology potential of lactobacilli through comparative genomics of 213 strains and associated genera.</title>
        <authorList>
            <person name="Sun Z."/>
            <person name="Harris H.M."/>
            <person name="McCann A."/>
            <person name="Guo C."/>
            <person name="Argimon S."/>
            <person name="Zhang W."/>
            <person name="Yang X."/>
            <person name="Jeffery I.B."/>
            <person name="Cooney J.C."/>
            <person name="Kagawa T.F."/>
            <person name="Liu W."/>
            <person name="Song Y."/>
            <person name="Salvetti E."/>
            <person name="Wrobel A."/>
            <person name="Rasinkangas P."/>
            <person name="Parkhill J."/>
            <person name="Rea M.C."/>
            <person name="O'Sullivan O."/>
            <person name="Ritari J."/>
            <person name="Douillard F.P."/>
            <person name="Paul Ross R."/>
            <person name="Yang R."/>
            <person name="Briner A.E."/>
            <person name="Felis G.E."/>
            <person name="de Vos W.M."/>
            <person name="Barrangou R."/>
            <person name="Klaenhammer T.R."/>
            <person name="Caufield P.W."/>
            <person name="Cui Y."/>
            <person name="Zhang H."/>
            <person name="O'Toole P.W."/>
        </authorList>
    </citation>
    <scope>NUCLEOTIDE SEQUENCE [LARGE SCALE GENOMIC DNA]</scope>
    <source>
        <strain evidence="1 4">ATCC BAA-66</strain>
        <strain evidence="2 3">DSM 13344</strain>
    </source>
</reference>
<dbReference type="EMBL" id="JQAT01000004">
    <property type="protein sequence ID" value="KRN28162.1"/>
    <property type="molecule type" value="Genomic_DNA"/>
</dbReference>
<comment type="caution">
    <text evidence="2">The sequence shown here is derived from an EMBL/GenBank/DDBJ whole genome shotgun (WGS) entry which is preliminary data.</text>
</comment>
<evidence type="ECO:0000313" key="4">
    <source>
        <dbReference type="Proteomes" id="UP000051751"/>
    </source>
</evidence>
<evidence type="ECO:0000313" key="3">
    <source>
        <dbReference type="Proteomes" id="UP000051645"/>
    </source>
</evidence>
<dbReference type="PATRIC" id="fig|81857.3.peg.1625"/>
<dbReference type="EMBL" id="JQAZ01000005">
    <property type="protein sequence ID" value="KRN30962.1"/>
    <property type="molecule type" value="Genomic_DNA"/>
</dbReference>
<gene>
    <name evidence="1" type="ORF">IV38_GL001614</name>
    <name evidence="2" type="ORF">IV40_GL001601</name>
</gene>
<protein>
    <submittedName>
        <fullName evidence="2">Uncharacterized protein</fullName>
    </submittedName>
</protein>
<proteinExistence type="predicted"/>
<name>A0A0R2FR39_9LACO</name>
<dbReference type="Proteomes" id="UP000051645">
    <property type="component" value="Unassembled WGS sequence"/>
</dbReference>
<dbReference type="OrthoDB" id="2881498at2"/>
<dbReference type="AlphaFoldDB" id="A0A0R2FR39"/>
<keyword evidence="3" id="KW-1185">Reference proteome</keyword>
<accession>A0A0R2FR39</accession>
<dbReference type="STRING" id="81857.IV38_GL001614"/>